<dbReference type="PANTHER" id="PTHR11699">
    <property type="entry name" value="ALDEHYDE DEHYDROGENASE-RELATED"/>
    <property type="match status" value="1"/>
</dbReference>
<dbReference type="EMBL" id="JACCFK010000002">
    <property type="protein sequence ID" value="NYI93170.1"/>
    <property type="molecule type" value="Genomic_DNA"/>
</dbReference>
<evidence type="ECO:0000313" key="7">
    <source>
        <dbReference type="EMBL" id="NYI93170.1"/>
    </source>
</evidence>
<dbReference type="InterPro" id="IPR016161">
    <property type="entry name" value="Ald_DH/histidinol_DH"/>
</dbReference>
<dbReference type="GO" id="GO:0008802">
    <property type="term" value="F:betaine-aldehyde dehydrogenase (NAD+) activity"/>
    <property type="evidence" value="ECO:0007669"/>
    <property type="project" value="UniProtKB-EC"/>
</dbReference>
<dbReference type="InterPro" id="IPR015590">
    <property type="entry name" value="Aldehyde_DH_dom"/>
</dbReference>
<dbReference type="EC" id="1.2.1.8" evidence="7"/>
<dbReference type="Gene3D" id="3.40.605.10">
    <property type="entry name" value="Aldehyde Dehydrogenase, Chain A, domain 1"/>
    <property type="match status" value="1"/>
</dbReference>
<comment type="caution">
    <text evidence="7">The sequence shown here is derived from an EMBL/GenBank/DDBJ whole genome shotgun (WGS) entry which is preliminary data.</text>
</comment>
<dbReference type="PROSITE" id="PS00687">
    <property type="entry name" value="ALDEHYDE_DEHYDR_GLU"/>
    <property type="match status" value="1"/>
</dbReference>
<evidence type="ECO:0000256" key="2">
    <source>
        <dbReference type="ARBA" id="ARBA00023002"/>
    </source>
</evidence>
<evidence type="ECO:0000259" key="6">
    <source>
        <dbReference type="Pfam" id="PF00171"/>
    </source>
</evidence>
<organism evidence="7 8">
    <name type="scientific">Amycolatopsis endophytica</name>
    <dbReference type="NCBI Taxonomy" id="860233"/>
    <lineage>
        <taxon>Bacteria</taxon>
        <taxon>Bacillati</taxon>
        <taxon>Actinomycetota</taxon>
        <taxon>Actinomycetes</taxon>
        <taxon>Pseudonocardiales</taxon>
        <taxon>Pseudonocardiaceae</taxon>
        <taxon>Amycolatopsis</taxon>
    </lineage>
</organism>
<keyword evidence="8" id="KW-1185">Reference proteome</keyword>
<dbReference type="Pfam" id="PF00171">
    <property type="entry name" value="Aldedh"/>
    <property type="match status" value="1"/>
</dbReference>
<evidence type="ECO:0000256" key="3">
    <source>
        <dbReference type="PROSITE-ProRule" id="PRU10007"/>
    </source>
</evidence>
<dbReference type="InterPro" id="IPR016162">
    <property type="entry name" value="Ald_DH_N"/>
</dbReference>
<comment type="similarity">
    <text evidence="1 4">Belongs to the aldehyde dehydrogenase family.</text>
</comment>
<dbReference type="FunFam" id="3.40.605.10:FF:000007">
    <property type="entry name" value="NAD/NADP-dependent betaine aldehyde dehydrogenase"/>
    <property type="match status" value="1"/>
</dbReference>
<gene>
    <name evidence="7" type="ORF">HNR02_006545</name>
</gene>
<feature type="region of interest" description="Disordered" evidence="5">
    <location>
        <begin position="1"/>
        <end position="42"/>
    </location>
</feature>
<evidence type="ECO:0000313" key="8">
    <source>
        <dbReference type="Proteomes" id="UP000549616"/>
    </source>
</evidence>
<evidence type="ECO:0000256" key="1">
    <source>
        <dbReference type="ARBA" id="ARBA00009986"/>
    </source>
</evidence>
<dbReference type="RefSeq" id="WP_179777380.1">
    <property type="nucleotide sequence ID" value="NZ_JACCFK010000002.1"/>
</dbReference>
<dbReference type="EC" id="1.2.1.3" evidence="7"/>
<dbReference type="InterPro" id="IPR029510">
    <property type="entry name" value="Ald_DH_CS_GLU"/>
</dbReference>
<evidence type="ECO:0000256" key="4">
    <source>
        <dbReference type="RuleBase" id="RU003345"/>
    </source>
</evidence>
<keyword evidence="2 4" id="KW-0560">Oxidoreductase</keyword>
<dbReference type="AlphaFoldDB" id="A0A853BDS8"/>
<dbReference type="InterPro" id="IPR016163">
    <property type="entry name" value="Ald_DH_C"/>
</dbReference>
<protein>
    <submittedName>
        <fullName evidence="7">Aldehyde dehydrogenase (NAD+)/betaine-aldehyde dehydrogenase</fullName>
        <ecNumber evidence="7">1.2.1.3</ecNumber>
        <ecNumber evidence="7">1.2.1.8</ecNumber>
    </submittedName>
</protein>
<dbReference type="Proteomes" id="UP000549616">
    <property type="component" value="Unassembled WGS sequence"/>
</dbReference>
<reference evidence="7 8" key="1">
    <citation type="submission" date="2020-07" db="EMBL/GenBank/DDBJ databases">
        <title>Sequencing the genomes of 1000 actinobacteria strains.</title>
        <authorList>
            <person name="Klenk H.-P."/>
        </authorList>
    </citation>
    <scope>NUCLEOTIDE SEQUENCE [LARGE SCALE GENOMIC DNA]</scope>
    <source>
        <strain evidence="7 8">DSM 104006</strain>
    </source>
</reference>
<dbReference type="InterPro" id="IPR016160">
    <property type="entry name" value="Ald_DH_CS_CYS"/>
</dbReference>
<dbReference type="SUPFAM" id="SSF53720">
    <property type="entry name" value="ALDH-like"/>
    <property type="match status" value="1"/>
</dbReference>
<feature type="active site" evidence="3">
    <location>
        <position position="262"/>
    </location>
</feature>
<feature type="domain" description="Aldehyde dehydrogenase" evidence="6">
    <location>
        <begin position="37"/>
        <end position="484"/>
    </location>
</feature>
<name>A0A853BDS8_9PSEU</name>
<evidence type="ECO:0000256" key="5">
    <source>
        <dbReference type="SAM" id="MobiDB-lite"/>
    </source>
</evidence>
<proteinExistence type="inferred from homology"/>
<sequence length="492" mass="50918">MPVNDDLRPYLTDHGTPIGVDFPHSVGGTTREPAKWTDTMDPATGEPLARVGTATAAEIDDAVTVARAAAQPWSALAPSERGTLLRRLGALVRRDADTLARLETRDTGKPLAQGRADLAAAARYFEFYGSVVEGFLGDTIPLGSAALAVVEREPHGVTGHVIPWNYPAQITARSVGAALAAGNATVVKPADEAPLVALRYAALAAEAGFPAGVLNVLPGGAEAGDALTGNPEVDHVSFTGSVATGRAVAGACARRGRPVLLELGGKSAHLVLEGADLDRAAPVIARALLLHAGQTCTAGTRVIVHESLHAELVGRLAAFFNSATLGPGLTDPTVGPVVTAAQADRVRGFIERARSDGAVVAAQAQAGDLPGFFVAPVLFDAVRQDSELFAEEVFGPVLAVTPVESDEAAIAAAHDSRYGLTAAVWCRDVDRALRTARRLHVGQASVNGYAPGGGVELPFGGVRDSGYGREKGAEALREYTRTRTLFVDIAPA</sequence>
<dbReference type="PROSITE" id="PS00070">
    <property type="entry name" value="ALDEHYDE_DEHYDR_CYS"/>
    <property type="match status" value="1"/>
</dbReference>
<accession>A0A853BDS8</accession>
<dbReference type="Gene3D" id="3.40.309.10">
    <property type="entry name" value="Aldehyde Dehydrogenase, Chain A, domain 2"/>
    <property type="match status" value="1"/>
</dbReference>